<dbReference type="Pfam" id="PF21088">
    <property type="entry name" value="MS_channel_1st"/>
    <property type="match status" value="1"/>
</dbReference>
<dbReference type="InterPro" id="IPR049278">
    <property type="entry name" value="MS_channel_C"/>
</dbReference>
<dbReference type="InterPro" id="IPR011014">
    <property type="entry name" value="MscS_channel_TM-2"/>
</dbReference>
<evidence type="ECO:0000259" key="10">
    <source>
        <dbReference type="Pfam" id="PF21088"/>
    </source>
</evidence>
<evidence type="ECO:0000256" key="1">
    <source>
        <dbReference type="ARBA" id="ARBA00004651"/>
    </source>
</evidence>
<dbReference type="Proteomes" id="UP000830116">
    <property type="component" value="Chromosome"/>
</dbReference>
<dbReference type="PANTHER" id="PTHR43634:SF2">
    <property type="entry name" value="LOW CONDUCTANCE MECHANOSENSITIVE CHANNEL YNAI"/>
    <property type="match status" value="1"/>
</dbReference>
<comment type="similarity">
    <text evidence="2">Belongs to the MscS (TC 1.A.23) family.</text>
</comment>
<evidence type="ECO:0000256" key="6">
    <source>
        <dbReference type="ARBA" id="ARBA00023136"/>
    </source>
</evidence>
<name>A0ABY4CC59_9BACT</name>
<dbReference type="EMBL" id="CP093442">
    <property type="protein sequence ID" value="UOF01472.1"/>
    <property type="molecule type" value="Genomic_DNA"/>
</dbReference>
<dbReference type="InterPro" id="IPR011066">
    <property type="entry name" value="MscS_channel_C_sf"/>
</dbReference>
<accession>A0ABY4CC59</accession>
<evidence type="ECO:0000256" key="2">
    <source>
        <dbReference type="ARBA" id="ARBA00008017"/>
    </source>
</evidence>
<dbReference type="InterPro" id="IPR049142">
    <property type="entry name" value="MS_channel_1st"/>
</dbReference>
<dbReference type="InterPro" id="IPR010920">
    <property type="entry name" value="LSM_dom_sf"/>
</dbReference>
<feature type="transmembrane region" description="Helical" evidence="7">
    <location>
        <begin position="30"/>
        <end position="49"/>
    </location>
</feature>
<proteinExistence type="inferred from homology"/>
<evidence type="ECO:0000256" key="3">
    <source>
        <dbReference type="ARBA" id="ARBA00022475"/>
    </source>
</evidence>
<dbReference type="Gene3D" id="1.10.287.1260">
    <property type="match status" value="1"/>
</dbReference>
<dbReference type="PANTHER" id="PTHR43634">
    <property type="entry name" value="OW CONDUCTANCE MECHANOSENSITIVE CHANNEL"/>
    <property type="match status" value="1"/>
</dbReference>
<keyword evidence="5 7" id="KW-1133">Transmembrane helix</keyword>
<dbReference type="RefSeq" id="WP_243537912.1">
    <property type="nucleotide sequence ID" value="NZ_CP093442.1"/>
</dbReference>
<feature type="domain" description="Mechanosensitive ion channel transmembrane helices 2/3" evidence="10">
    <location>
        <begin position="159"/>
        <end position="198"/>
    </location>
</feature>
<evidence type="ECO:0000313" key="12">
    <source>
        <dbReference type="Proteomes" id="UP000830116"/>
    </source>
</evidence>
<dbReference type="Gene3D" id="2.30.30.60">
    <property type="match status" value="1"/>
</dbReference>
<feature type="domain" description="Mechanosensitive ion channel MscS" evidence="8">
    <location>
        <begin position="199"/>
        <end position="264"/>
    </location>
</feature>
<keyword evidence="3" id="KW-1003">Cell membrane</keyword>
<feature type="transmembrane region" description="Helical" evidence="7">
    <location>
        <begin position="113"/>
        <end position="133"/>
    </location>
</feature>
<dbReference type="Gene3D" id="3.30.70.100">
    <property type="match status" value="1"/>
</dbReference>
<keyword evidence="4 7" id="KW-0812">Transmembrane</keyword>
<reference evidence="11" key="1">
    <citation type="submission" date="2022-03" db="EMBL/GenBank/DDBJ databases">
        <title>Genome Identification and Characterization of new species Bdellovibrio reynosense LBG001 sp. nov. from a Mexico soil sample.</title>
        <authorList>
            <person name="Camilli A."/>
            <person name="Ajao Y."/>
            <person name="Guo X."/>
        </authorList>
    </citation>
    <scope>NUCLEOTIDE SEQUENCE</scope>
    <source>
        <strain evidence="11">LBG001</strain>
    </source>
</reference>
<evidence type="ECO:0000256" key="4">
    <source>
        <dbReference type="ARBA" id="ARBA00022692"/>
    </source>
</evidence>
<feature type="transmembrane region" description="Helical" evidence="7">
    <location>
        <begin position="154"/>
        <end position="173"/>
    </location>
</feature>
<evidence type="ECO:0000256" key="5">
    <source>
        <dbReference type="ARBA" id="ARBA00022989"/>
    </source>
</evidence>
<comment type="subcellular location">
    <subcellularLocation>
        <location evidence="1">Cell membrane</location>
        <topology evidence="1">Multi-pass membrane protein</topology>
    </subcellularLocation>
</comment>
<dbReference type="InterPro" id="IPR045042">
    <property type="entry name" value="YnaI-like"/>
</dbReference>
<dbReference type="SUPFAM" id="SSF82861">
    <property type="entry name" value="Mechanosensitive channel protein MscS (YggB), transmembrane region"/>
    <property type="match status" value="1"/>
</dbReference>
<protein>
    <submittedName>
        <fullName evidence="11">Mechanosensitive ion channel family protein</fullName>
    </submittedName>
</protein>
<keyword evidence="12" id="KW-1185">Reference proteome</keyword>
<dbReference type="InterPro" id="IPR006685">
    <property type="entry name" value="MscS_channel_2nd"/>
</dbReference>
<organism evidence="11 12">
    <name type="scientific">Bdellovibrio reynosensis</name>
    <dbReference type="NCBI Taxonomy" id="2835041"/>
    <lineage>
        <taxon>Bacteria</taxon>
        <taxon>Pseudomonadati</taxon>
        <taxon>Bdellovibrionota</taxon>
        <taxon>Bdellovibrionia</taxon>
        <taxon>Bdellovibrionales</taxon>
        <taxon>Pseudobdellovibrionaceae</taxon>
        <taxon>Bdellovibrio</taxon>
    </lineage>
</organism>
<evidence type="ECO:0000313" key="11">
    <source>
        <dbReference type="EMBL" id="UOF01472.1"/>
    </source>
</evidence>
<dbReference type="Pfam" id="PF00924">
    <property type="entry name" value="MS_channel_2nd"/>
    <property type="match status" value="1"/>
</dbReference>
<dbReference type="InterPro" id="IPR023408">
    <property type="entry name" value="MscS_beta-dom_sf"/>
</dbReference>
<evidence type="ECO:0000259" key="9">
    <source>
        <dbReference type="Pfam" id="PF21082"/>
    </source>
</evidence>
<evidence type="ECO:0000256" key="7">
    <source>
        <dbReference type="SAM" id="Phobius"/>
    </source>
</evidence>
<gene>
    <name evidence="11" type="ORF">MNR06_00705</name>
</gene>
<feature type="transmembrane region" description="Helical" evidence="7">
    <location>
        <begin position="83"/>
        <end position="101"/>
    </location>
</feature>
<dbReference type="Pfam" id="PF21082">
    <property type="entry name" value="MS_channel_3rd"/>
    <property type="match status" value="1"/>
</dbReference>
<keyword evidence="6 7" id="KW-0472">Membrane</keyword>
<feature type="domain" description="Mechanosensitive ion channel MscS C-terminal" evidence="9">
    <location>
        <begin position="276"/>
        <end position="358"/>
    </location>
</feature>
<dbReference type="SUPFAM" id="SSF82689">
    <property type="entry name" value="Mechanosensitive channel protein MscS (YggB), C-terminal domain"/>
    <property type="match status" value="1"/>
</dbReference>
<sequence>MEKFLFEHSNWFTKEVADVLKAQVLVMPNWKWGALFIAIIAALILRPIIQFVIRKFKEHNPFTRKYPTSFTAHFMQQPIERPLAWIIVILLLFVVGDAIELKGKFEVYTSRALQGFLAVNVIILLYFAVDGITQVFKQIAAKTASTYDDQLVPFASKSLKVLIVVLGILLVLQSFGLNVMSLLAGLGLGGLALALAAQDTAANLFGSITILSDNPFKVGDWVKIKDMEGTVEEIGFRSTRVRTFYNSVITIPNAMMAKETIDNMGLRPARRIRQVLGVTYETPPQLMEQFIDHIRYMISQHPKVNPETVTVNFNNFNASSLDVLVQFHLTVATGKEELDIQQAIFLEILTVAATMNVELAYPTRTIYHKGSSSLAAVSANAGITPSSPTLS</sequence>
<dbReference type="SUPFAM" id="SSF50182">
    <property type="entry name" value="Sm-like ribonucleoproteins"/>
    <property type="match status" value="1"/>
</dbReference>
<evidence type="ECO:0000259" key="8">
    <source>
        <dbReference type="Pfam" id="PF00924"/>
    </source>
</evidence>